<dbReference type="SMART" id="SM00382">
    <property type="entry name" value="AAA"/>
    <property type="match status" value="2"/>
</dbReference>
<evidence type="ECO:0000256" key="4">
    <source>
        <dbReference type="PIRNR" id="PIRNR001327"/>
    </source>
</evidence>
<keyword evidence="4" id="KW-1278">Translocase</keyword>
<evidence type="ECO:0000256" key="2">
    <source>
        <dbReference type="ARBA" id="ARBA00052296"/>
    </source>
</evidence>
<feature type="domain" description="AAA+ ATPase" evidence="5">
    <location>
        <begin position="7"/>
        <end position="226"/>
    </location>
</feature>
<evidence type="ECO:0000256" key="1">
    <source>
        <dbReference type="ARBA" id="ARBA00011040"/>
    </source>
</evidence>
<evidence type="ECO:0000256" key="3">
    <source>
        <dbReference type="NCBIfam" id="TIGR04291"/>
    </source>
</evidence>
<organism evidence="6 7">
    <name type="scientific">Caballeronia humi</name>
    <dbReference type="NCBI Taxonomy" id="326474"/>
    <lineage>
        <taxon>Bacteria</taxon>
        <taxon>Pseudomonadati</taxon>
        <taxon>Pseudomonadota</taxon>
        <taxon>Betaproteobacteria</taxon>
        <taxon>Burkholderiales</taxon>
        <taxon>Burkholderiaceae</taxon>
        <taxon>Caballeronia</taxon>
    </lineage>
</organism>
<dbReference type="InterPro" id="IPR003593">
    <property type="entry name" value="AAA+_ATPase"/>
</dbReference>
<gene>
    <name evidence="6" type="ORF">AWB65_06423</name>
</gene>
<dbReference type="GO" id="GO:0005524">
    <property type="term" value="F:ATP binding"/>
    <property type="evidence" value="ECO:0007669"/>
    <property type="project" value="UniProtKB-UniRule"/>
</dbReference>
<dbReference type="NCBIfam" id="TIGR04291">
    <property type="entry name" value="arsen_driv_ArsA"/>
    <property type="match status" value="1"/>
</dbReference>
<evidence type="ECO:0000313" key="7">
    <source>
        <dbReference type="Proteomes" id="UP000054977"/>
    </source>
</evidence>
<comment type="similarity">
    <text evidence="1 4">Belongs to the arsA ATPase family.</text>
</comment>
<dbReference type="STRING" id="326474.AWB65_06423"/>
<dbReference type="InterPro" id="IPR027417">
    <property type="entry name" value="P-loop_NTPase"/>
</dbReference>
<comment type="function">
    <text evidence="4">Anion-transporting ATPase.</text>
</comment>
<dbReference type="GO" id="GO:0015446">
    <property type="term" value="F:ATPase-coupled arsenite transmembrane transporter activity"/>
    <property type="evidence" value="ECO:0007669"/>
    <property type="project" value="UniProtKB-UniRule"/>
</dbReference>
<dbReference type="RefSeq" id="WP_087670895.1">
    <property type="nucleotide sequence ID" value="NZ_FCNW02000081.1"/>
</dbReference>
<sequence length="593" mass="64255">MTLPVVTTHHVFFTGKGGVGKTSLACATALRLAEKGKTVLLVSTDPASNLDEVLETQLSGQPTPVAQVPNLHAMNIDPELAAKGYRERMVSPYRGVLPEAAIRSMEEQFSGGCTVEIAAFDAFADLLGGTITAKAYDHVIFDTAPTGHTLRLLTLPSAWSNFLLRNTTGNSCLGPLAGLEQNRQLYAAAVAQLTNRDRTTVVLVARPEASAFREAERTRVEMADLGVRNLVLAVNGIFKAASSDDDVACAMERQQAAAIMTMPQGLAALPRSETGFIPKGLVGLATIQAYLHPEQIAAPRTDVQLSVELPGGLLPLIDDLEKAGHGLVMTMGKGGVGKTTVAAAIALELAQRGHAVLLSTTDPAAHVAWTLQESLPGLSVSRIDPELEVNRYRDEVLAKAGAHLDAQGRAMLEEDLRSPCTEEIAVFRAFARTVDEARDSFVILDTAPTGHTILLMDSAEAYHRDVMRTQGDMPEAVRQLLPRLRDPQFTHVLIVTLAEATPVHEAERLQADLRRAQIEPYAWVIDQSLLASGTHDHALAERGRYEVPFIERVMKEDTKRAVLLPWQAHPPVGLHGLEELARGHRPVEQRKRS</sequence>
<dbReference type="PANTHER" id="PTHR10803:SF3">
    <property type="entry name" value="ATPASE GET3"/>
    <property type="match status" value="1"/>
</dbReference>
<dbReference type="EMBL" id="FCNW02000081">
    <property type="protein sequence ID" value="SAL66969.1"/>
    <property type="molecule type" value="Genomic_DNA"/>
</dbReference>
<evidence type="ECO:0000259" key="5">
    <source>
        <dbReference type="SMART" id="SM00382"/>
    </source>
</evidence>
<dbReference type="InterPro" id="IPR025723">
    <property type="entry name" value="ArsA/GET3_ATPase-like"/>
</dbReference>
<keyword evidence="4" id="KW-0059">Arsenical resistance</keyword>
<protein>
    <recommendedName>
        <fullName evidence="3 4">Arsenical pump-driving ATPase</fullName>
        <ecNumber evidence="3 4">7.3.2.7</ecNumber>
    </recommendedName>
</protein>
<comment type="catalytic activity">
    <reaction evidence="2 4">
        <text>arsenite(in) + ATP + H2O = arsenite(out) + ADP + phosphate + H(+)</text>
        <dbReference type="Rhea" id="RHEA:11348"/>
        <dbReference type="ChEBI" id="CHEBI:15377"/>
        <dbReference type="ChEBI" id="CHEBI:15378"/>
        <dbReference type="ChEBI" id="CHEBI:29242"/>
        <dbReference type="ChEBI" id="CHEBI:30616"/>
        <dbReference type="ChEBI" id="CHEBI:43474"/>
        <dbReference type="ChEBI" id="CHEBI:456216"/>
        <dbReference type="EC" id="7.3.2.7"/>
    </reaction>
</comment>
<dbReference type="InterPro" id="IPR016300">
    <property type="entry name" value="ATPase_ArsA/GET3"/>
</dbReference>
<dbReference type="AlphaFoldDB" id="A0A158JEU6"/>
<dbReference type="GO" id="GO:0016887">
    <property type="term" value="F:ATP hydrolysis activity"/>
    <property type="evidence" value="ECO:0007669"/>
    <property type="project" value="UniProtKB-UniRule"/>
</dbReference>
<dbReference type="PIRSF" id="PIRSF001327">
    <property type="entry name" value="Arsenical_pump-driving_ATPase"/>
    <property type="match status" value="1"/>
</dbReference>
<dbReference type="PANTHER" id="PTHR10803">
    <property type="entry name" value="ARSENICAL PUMP-DRIVING ATPASE ARSENITE-TRANSLOCATING ATPASE"/>
    <property type="match status" value="1"/>
</dbReference>
<dbReference type="CDD" id="cd02035">
    <property type="entry name" value="ArsA"/>
    <property type="match status" value="2"/>
</dbReference>
<dbReference type="Gene3D" id="3.40.50.300">
    <property type="entry name" value="P-loop containing nucleotide triphosphate hydrolases"/>
    <property type="match status" value="2"/>
</dbReference>
<dbReference type="EC" id="7.3.2.7" evidence="3 4"/>
<comment type="caution">
    <text evidence="6">The sequence shown here is derived from an EMBL/GenBank/DDBJ whole genome shotgun (WGS) entry which is preliminary data.</text>
</comment>
<dbReference type="Proteomes" id="UP000054977">
    <property type="component" value="Unassembled WGS sequence"/>
</dbReference>
<dbReference type="OrthoDB" id="9780677at2"/>
<dbReference type="Pfam" id="PF02374">
    <property type="entry name" value="ArsA_ATPase"/>
    <property type="match status" value="2"/>
</dbReference>
<dbReference type="InterPro" id="IPR027541">
    <property type="entry name" value="Ars_ATPase"/>
</dbReference>
<accession>A0A158JEU6</accession>
<reference evidence="6" key="1">
    <citation type="submission" date="2016-01" db="EMBL/GenBank/DDBJ databases">
        <authorList>
            <person name="Peeters C."/>
        </authorList>
    </citation>
    <scope>NUCLEOTIDE SEQUENCE [LARGE SCALE GENOMIC DNA]</scope>
    <source>
        <strain evidence="6">LMG 22934</strain>
    </source>
</reference>
<proteinExistence type="inferred from homology"/>
<name>A0A158JEU6_9BURK</name>
<keyword evidence="7" id="KW-1185">Reference proteome</keyword>
<dbReference type="NCBIfam" id="TIGR00345">
    <property type="entry name" value="GET3_arsA_TRC40"/>
    <property type="match status" value="1"/>
</dbReference>
<feature type="domain" description="AAA+ ATPase" evidence="5">
    <location>
        <begin position="324"/>
        <end position="519"/>
    </location>
</feature>
<dbReference type="SUPFAM" id="SSF52540">
    <property type="entry name" value="P-loop containing nucleoside triphosphate hydrolases"/>
    <property type="match status" value="2"/>
</dbReference>
<keyword evidence="4" id="KW-0547">Nucleotide-binding</keyword>
<evidence type="ECO:0000313" key="6">
    <source>
        <dbReference type="EMBL" id="SAL66969.1"/>
    </source>
</evidence>
<keyword evidence="4" id="KW-0067">ATP-binding</keyword>